<proteinExistence type="predicted"/>
<name>A0A1F5SQ20_9BACT</name>
<feature type="chain" id="PRO_5009521279" description="CARDB domain-containing protein" evidence="1">
    <location>
        <begin position="26"/>
        <end position="797"/>
    </location>
</feature>
<accession>A0A1F5SQ20</accession>
<feature type="domain" description="CARDB" evidence="2">
    <location>
        <begin position="146"/>
        <end position="255"/>
    </location>
</feature>
<feature type="domain" description="CARDB" evidence="2">
    <location>
        <begin position="27"/>
        <end position="134"/>
    </location>
</feature>
<feature type="signal peptide" evidence="1">
    <location>
        <begin position="1"/>
        <end position="25"/>
    </location>
</feature>
<keyword evidence="1" id="KW-0732">Signal</keyword>
<dbReference type="Pfam" id="PF07705">
    <property type="entry name" value="CARDB"/>
    <property type="match status" value="3"/>
</dbReference>
<evidence type="ECO:0000256" key="1">
    <source>
        <dbReference type="SAM" id="SignalP"/>
    </source>
</evidence>
<comment type="caution">
    <text evidence="3">The sequence shown here is derived from an EMBL/GenBank/DDBJ whole genome shotgun (WGS) entry which is preliminary data.</text>
</comment>
<dbReference type="InterPro" id="IPR013783">
    <property type="entry name" value="Ig-like_fold"/>
</dbReference>
<dbReference type="Gene3D" id="2.60.40.10">
    <property type="entry name" value="Immunoglobulins"/>
    <property type="match status" value="3"/>
</dbReference>
<sequence>MKKFFFLFFVCLAAILWFTPLVARAAADLNVIDMTFSPAKPAVDKKVVVTVTVKNSGTTDFSANVDLQKISYTFPNFTVSGIVYPQLSGDILAPNASVIYTIEGSFSKAGSTELTFNFDPNQTIAESAEANNIVKRTVEVLTSEEDLQAASIAVLPASPAVDQAVVVTVKVLNNGTRTLNSSDGVINYTYTFENFFLTKSTQPTVNLSSTVAPGGYVIYVFEGRFTKAGQAALVFTADAGDKVFESNETNNSLTKSITVLGKEAPDLQVESITLNVDEPIVTDSVTITMKVKNKGTSSLISDYGLTSYDVTTDFGGFSISSTTTGILPSLTNPLDPDETLTYTYIGGFGKTGENILTFTVNDKGRLSETDTGNNTLSKTVTIFISEAARDDFAISNKRVEAISSSSVAILWDTDKISTGKITSGVGSDTALATTGSGTKHTATLKNLLSGNFYSYRIVAAKNSIVKESFIDFTVPGDDNISFTTSPVAVVDPVSKKVTIFWTTNLRGTAKIFYKTESSAAFAEAPVIPSNSGAALIQSASIAPTVNGTYSYYVLAQSMSAAQATSQPKQFVIAYAASNKTNTAPATTTAPAIAEMPKTPAGEPTAASQSQNQQSVSMSNQTIYNELRGKILLKVADKGKAYYVNPVTSMVSYLGRPDDAFAVMRSQGVGITSADLVKIPVGFTALSGPDTDGDGLPDALEDALGTDENNSDTDGDDYSDKMEIENNYSPLTAGTLPINMNFVAQQKGKILLQVQEHGEAWYVNPTNGKRYFLGRPADAFSVMRTLGLGISNEDFERL</sequence>
<dbReference type="STRING" id="1797995.A2242_04150"/>
<evidence type="ECO:0000259" key="2">
    <source>
        <dbReference type="Pfam" id="PF07705"/>
    </source>
</evidence>
<feature type="domain" description="CARDB" evidence="2">
    <location>
        <begin position="264"/>
        <end position="378"/>
    </location>
</feature>
<protein>
    <recommendedName>
        <fullName evidence="2">CARDB domain-containing protein</fullName>
    </recommendedName>
</protein>
<evidence type="ECO:0000313" key="3">
    <source>
        <dbReference type="EMBL" id="OGF28301.1"/>
    </source>
</evidence>
<dbReference type="EMBL" id="MFGC01000012">
    <property type="protein sequence ID" value="OGF28301.1"/>
    <property type="molecule type" value="Genomic_DNA"/>
</dbReference>
<dbReference type="Proteomes" id="UP000178925">
    <property type="component" value="Unassembled WGS sequence"/>
</dbReference>
<organism evidence="3 4">
    <name type="scientific">Candidatus Falkowbacteria bacterium RIFOXYA2_FULL_47_9</name>
    <dbReference type="NCBI Taxonomy" id="1797995"/>
    <lineage>
        <taxon>Bacteria</taxon>
        <taxon>Candidatus Falkowiibacteriota</taxon>
    </lineage>
</organism>
<evidence type="ECO:0000313" key="4">
    <source>
        <dbReference type="Proteomes" id="UP000178925"/>
    </source>
</evidence>
<reference evidence="3 4" key="1">
    <citation type="journal article" date="2016" name="Nat. Commun.">
        <title>Thousands of microbial genomes shed light on interconnected biogeochemical processes in an aquifer system.</title>
        <authorList>
            <person name="Anantharaman K."/>
            <person name="Brown C.T."/>
            <person name="Hug L.A."/>
            <person name="Sharon I."/>
            <person name="Castelle C.J."/>
            <person name="Probst A.J."/>
            <person name="Thomas B.C."/>
            <person name="Singh A."/>
            <person name="Wilkins M.J."/>
            <person name="Karaoz U."/>
            <person name="Brodie E.L."/>
            <person name="Williams K.H."/>
            <person name="Hubbard S.S."/>
            <person name="Banfield J.F."/>
        </authorList>
    </citation>
    <scope>NUCLEOTIDE SEQUENCE [LARGE SCALE GENOMIC DNA]</scope>
</reference>
<dbReference type="InterPro" id="IPR011635">
    <property type="entry name" value="CARDB"/>
</dbReference>
<gene>
    <name evidence="3" type="ORF">A2242_04150</name>
</gene>
<dbReference type="AlphaFoldDB" id="A0A1F5SQ20"/>